<gene>
    <name evidence="1" type="ORF">DPMN_094215</name>
</gene>
<protein>
    <submittedName>
        <fullName evidence="1">Uncharacterized protein</fullName>
    </submittedName>
</protein>
<dbReference type="AlphaFoldDB" id="A0A9D4R1N3"/>
<reference evidence="1" key="1">
    <citation type="journal article" date="2019" name="bioRxiv">
        <title>The Genome of the Zebra Mussel, Dreissena polymorpha: A Resource for Invasive Species Research.</title>
        <authorList>
            <person name="McCartney M.A."/>
            <person name="Auch B."/>
            <person name="Kono T."/>
            <person name="Mallez S."/>
            <person name="Zhang Y."/>
            <person name="Obille A."/>
            <person name="Becker A."/>
            <person name="Abrahante J.E."/>
            <person name="Garbe J."/>
            <person name="Badalamenti J.P."/>
            <person name="Herman A."/>
            <person name="Mangelson H."/>
            <person name="Liachko I."/>
            <person name="Sullivan S."/>
            <person name="Sone E.D."/>
            <person name="Koren S."/>
            <person name="Silverstein K.A.T."/>
            <person name="Beckman K.B."/>
            <person name="Gohl D.M."/>
        </authorList>
    </citation>
    <scope>NUCLEOTIDE SEQUENCE</scope>
    <source>
        <strain evidence="1">Duluth1</strain>
        <tissue evidence="1">Whole animal</tissue>
    </source>
</reference>
<sequence length="58" mass="6324">MSLEALATVRTATHFARDDYRCLSAADDECLQAYKLVYALTAEVESVCSSAVSIYTSL</sequence>
<proteinExistence type="predicted"/>
<organism evidence="1 2">
    <name type="scientific">Dreissena polymorpha</name>
    <name type="common">Zebra mussel</name>
    <name type="synonym">Mytilus polymorpha</name>
    <dbReference type="NCBI Taxonomy" id="45954"/>
    <lineage>
        <taxon>Eukaryota</taxon>
        <taxon>Metazoa</taxon>
        <taxon>Spiralia</taxon>
        <taxon>Lophotrochozoa</taxon>
        <taxon>Mollusca</taxon>
        <taxon>Bivalvia</taxon>
        <taxon>Autobranchia</taxon>
        <taxon>Heteroconchia</taxon>
        <taxon>Euheterodonta</taxon>
        <taxon>Imparidentia</taxon>
        <taxon>Neoheterodontei</taxon>
        <taxon>Myida</taxon>
        <taxon>Dreissenoidea</taxon>
        <taxon>Dreissenidae</taxon>
        <taxon>Dreissena</taxon>
    </lineage>
</organism>
<comment type="caution">
    <text evidence="1">The sequence shown here is derived from an EMBL/GenBank/DDBJ whole genome shotgun (WGS) entry which is preliminary data.</text>
</comment>
<evidence type="ECO:0000313" key="2">
    <source>
        <dbReference type="Proteomes" id="UP000828390"/>
    </source>
</evidence>
<name>A0A9D4R1N3_DREPO</name>
<keyword evidence="2" id="KW-1185">Reference proteome</keyword>
<accession>A0A9D4R1N3</accession>
<reference evidence="1" key="2">
    <citation type="submission" date="2020-11" db="EMBL/GenBank/DDBJ databases">
        <authorList>
            <person name="McCartney M.A."/>
            <person name="Auch B."/>
            <person name="Kono T."/>
            <person name="Mallez S."/>
            <person name="Becker A."/>
            <person name="Gohl D.M."/>
            <person name="Silverstein K.A.T."/>
            <person name="Koren S."/>
            <person name="Bechman K.B."/>
            <person name="Herman A."/>
            <person name="Abrahante J.E."/>
            <person name="Garbe J."/>
        </authorList>
    </citation>
    <scope>NUCLEOTIDE SEQUENCE</scope>
    <source>
        <strain evidence="1">Duluth1</strain>
        <tissue evidence="1">Whole animal</tissue>
    </source>
</reference>
<dbReference type="EMBL" id="JAIWYP010000003">
    <property type="protein sequence ID" value="KAH3851731.1"/>
    <property type="molecule type" value="Genomic_DNA"/>
</dbReference>
<dbReference type="Proteomes" id="UP000828390">
    <property type="component" value="Unassembled WGS sequence"/>
</dbReference>
<evidence type="ECO:0000313" key="1">
    <source>
        <dbReference type="EMBL" id="KAH3851731.1"/>
    </source>
</evidence>